<evidence type="ECO:0000313" key="4">
    <source>
        <dbReference type="EMBL" id="KAG0461729.1"/>
    </source>
</evidence>
<dbReference type="PANTHER" id="PTHR13068:SF173">
    <property type="entry name" value="EMB|CAB62602.1"/>
    <property type="match status" value="1"/>
</dbReference>
<keyword evidence="2" id="KW-0804">Transcription</keyword>
<protein>
    <submittedName>
        <fullName evidence="4">Uncharacterized protein</fullName>
    </submittedName>
</protein>
<dbReference type="OrthoDB" id="417450at2759"/>
<name>A0A835Q2B3_VANPL</name>
<keyword evidence="5" id="KW-1185">Reference proteome</keyword>
<accession>A0A835Q2B3</accession>
<dbReference type="GO" id="GO:0003676">
    <property type="term" value="F:nucleic acid binding"/>
    <property type="evidence" value="ECO:0007669"/>
    <property type="project" value="InterPro"/>
</dbReference>
<dbReference type="SMART" id="SM00733">
    <property type="entry name" value="Mterf"/>
    <property type="match status" value="5"/>
</dbReference>
<sequence>MVNPRLISYSIEAKYTETVGFLASLGLNNGAIGKILLKNSSIIGYNVEKRLRPTVEFLKSVGLSQIDLQRVAVKFPEILCRDVGKLLSSNLEFLREVGFTKEQIRLLVVGYPPILVKSTKNSLEPRIRFLKEEMGREIGEVTDYPEFFRHRLKKSLQLRERLLKPKNIYCSLSDMLQCKHNKFLVKFGLVEG</sequence>
<proteinExistence type="inferred from homology"/>
<dbReference type="Proteomes" id="UP000636800">
    <property type="component" value="Chromosome 11"/>
</dbReference>
<comment type="similarity">
    <text evidence="1">Belongs to the mTERF family.</text>
</comment>
<dbReference type="PANTHER" id="PTHR13068">
    <property type="entry name" value="CGI-12 PROTEIN-RELATED"/>
    <property type="match status" value="1"/>
</dbReference>
<gene>
    <name evidence="4" type="ORF">HPP92_022026</name>
</gene>
<dbReference type="InterPro" id="IPR038538">
    <property type="entry name" value="MTERF_sf"/>
</dbReference>
<evidence type="ECO:0000256" key="1">
    <source>
        <dbReference type="ARBA" id="ARBA00007692"/>
    </source>
</evidence>
<dbReference type="EMBL" id="JADCNL010000011">
    <property type="protein sequence ID" value="KAG0461729.1"/>
    <property type="molecule type" value="Genomic_DNA"/>
</dbReference>
<reference evidence="4 5" key="1">
    <citation type="journal article" date="2020" name="Nat. Food">
        <title>A phased Vanilla planifolia genome enables genetic improvement of flavour and production.</title>
        <authorList>
            <person name="Hasing T."/>
            <person name="Tang H."/>
            <person name="Brym M."/>
            <person name="Khazi F."/>
            <person name="Huang T."/>
            <person name="Chambers A.H."/>
        </authorList>
    </citation>
    <scope>NUCLEOTIDE SEQUENCE [LARGE SCALE GENOMIC DNA]</scope>
    <source>
        <tissue evidence="4">Leaf</tissue>
    </source>
</reference>
<dbReference type="AlphaFoldDB" id="A0A835Q2B3"/>
<dbReference type="InterPro" id="IPR003690">
    <property type="entry name" value="MTERF"/>
</dbReference>
<organism evidence="4 5">
    <name type="scientific">Vanilla planifolia</name>
    <name type="common">Vanilla</name>
    <dbReference type="NCBI Taxonomy" id="51239"/>
    <lineage>
        <taxon>Eukaryota</taxon>
        <taxon>Viridiplantae</taxon>
        <taxon>Streptophyta</taxon>
        <taxon>Embryophyta</taxon>
        <taxon>Tracheophyta</taxon>
        <taxon>Spermatophyta</taxon>
        <taxon>Magnoliopsida</taxon>
        <taxon>Liliopsida</taxon>
        <taxon>Asparagales</taxon>
        <taxon>Orchidaceae</taxon>
        <taxon>Vanilloideae</taxon>
        <taxon>Vanilleae</taxon>
        <taxon>Vanilla</taxon>
    </lineage>
</organism>
<evidence type="ECO:0000256" key="3">
    <source>
        <dbReference type="ARBA" id="ARBA00022946"/>
    </source>
</evidence>
<dbReference type="GO" id="GO:0006353">
    <property type="term" value="P:DNA-templated transcription termination"/>
    <property type="evidence" value="ECO:0007669"/>
    <property type="project" value="UniProtKB-KW"/>
</dbReference>
<keyword evidence="2" id="KW-0805">Transcription regulation</keyword>
<keyword evidence="2" id="KW-0806">Transcription termination</keyword>
<keyword evidence="3" id="KW-0809">Transit peptide</keyword>
<evidence type="ECO:0000256" key="2">
    <source>
        <dbReference type="ARBA" id="ARBA00022472"/>
    </source>
</evidence>
<evidence type="ECO:0000313" key="5">
    <source>
        <dbReference type="Proteomes" id="UP000636800"/>
    </source>
</evidence>
<comment type="caution">
    <text evidence="4">The sequence shown here is derived from an EMBL/GenBank/DDBJ whole genome shotgun (WGS) entry which is preliminary data.</text>
</comment>
<dbReference type="Pfam" id="PF02536">
    <property type="entry name" value="mTERF"/>
    <property type="match status" value="1"/>
</dbReference>
<dbReference type="Gene3D" id="1.25.70.10">
    <property type="entry name" value="Transcription termination factor 3, mitochondrial"/>
    <property type="match status" value="1"/>
</dbReference>